<dbReference type="AlphaFoldDB" id="A0A7Z0CKF4"/>
<dbReference type="GO" id="GO:0046685">
    <property type="term" value="P:response to arsenic-containing substance"/>
    <property type="evidence" value="ECO:0007669"/>
    <property type="project" value="UniProtKB-KW"/>
</dbReference>
<dbReference type="PANTHER" id="PTHR43428">
    <property type="entry name" value="ARSENATE REDUCTASE"/>
    <property type="match status" value="1"/>
</dbReference>
<dbReference type="InterPro" id="IPR023485">
    <property type="entry name" value="Ptyr_pPase"/>
</dbReference>
<reference evidence="3 4" key="1">
    <citation type="submission" date="2020-07" db="EMBL/GenBank/DDBJ databases">
        <title>Sequencing the genomes of 1000 actinobacteria strains.</title>
        <authorList>
            <person name="Klenk H.-P."/>
        </authorList>
    </citation>
    <scope>NUCLEOTIDE SEQUENCE [LARGE SCALE GENOMIC DNA]</scope>
    <source>
        <strain evidence="3 4">DSM 19970</strain>
    </source>
</reference>
<dbReference type="SUPFAM" id="SSF52788">
    <property type="entry name" value="Phosphotyrosine protein phosphatases I"/>
    <property type="match status" value="1"/>
</dbReference>
<keyword evidence="4" id="KW-1185">Reference proteome</keyword>
<sequence>MTDDTSQAPIPSADDHRPAALFLCVKNGGKSQMALGWFKELARERAIAWSGGSEPGESLSATAVEAMSERGIDITGEYPKPWTDERIRAADVVITMGCGDACPYYPGRRYEDWSFDVPAGLEGLEATRHVRDQIEAKVRVLLGEMGVEFDESGTGR</sequence>
<dbReference type="SMART" id="SM00226">
    <property type="entry name" value="LMWPc"/>
    <property type="match status" value="1"/>
</dbReference>
<dbReference type="PANTHER" id="PTHR43428:SF1">
    <property type="entry name" value="ARSENATE REDUCTASE"/>
    <property type="match status" value="1"/>
</dbReference>
<evidence type="ECO:0000256" key="1">
    <source>
        <dbReference type="ARBA" id="ARBA00022849"/>
    </source>
</evidence>
<proteinExistence type="predicted"/>
<dbReference type="RefSeq" id="WP_179398029.1">
    <property type="nucleotide sequence ID" value="NZ_JACBZO010000001.1"/>
</dbReference>
<dbReference type="CDD" id="cd16345">
    <property type="entry name" value="LMWP_ArsC"/>
    <property type="match status" value="1"/>
</dbReference>
<name>A0A7Z0CKF4_9MICO</name>
<dbReference type="Proteomes" id="UP000547973">
    <property type="component" value="Unassembled WGS sequence"/>
</dbReference>
<dbReference type="InterPro" id="IPR036196">
    <property type="entry name" value="Ptyr_pPase_sf"/>
</dbReference>
<evidence type="ECO:0000313" key="3">
    <source>
        <dbReference type="EMBL" id="NYI41670.1"/>
    </source>
</evidence>
<evidence type="ECO:0000313" key="4">
    <source>
        <dbReference type="Proteomes" id="UP000547973"/>
    </source>
</evidence>
<dbReference type="Pfam" id="PF01451">
    <property type="entry name" value="LMWPc"/>
    <property type="match status" value="1"/>
</dbReference>
<accession>A0A7Z0CKF4</accession>
<dbReference type="EMBL" id="JACBZO010000001">
    <property type="protein sequence ID" value="NYI41670.1"/>
    <property type="molecule type" value="Genomic_DNA"/>
</dbReference>
<feature type="domain" description="Phosphotyrosine protein phosphatase I" evidence="2">
    <location>
        <begin position="18"/>
        <end position="144"/>
    </location>
</feature>
<evidence type="ECO:0000259" key="2">
    <source>
        <dbReference type="SMART" id="SM00226"/>
    </source>
</evidence>
<keyword evidence="1" id="KW-0059">Arsenical resistance</keyword>
<comment type="caution">
    <text evidence="3">The sequence shown here is derived from an EMBL/GenBank/DDBJ whole genome shotgun (WGS) entry which is preliminary data.</text>
</comment>
<protein>
    <submittedName>
        <fullName evidence="3">Protein-tyrosine-phosphatase</fullName>
    </submittedName>
</protein>
<dbReference type="Gene3D" id="3.40.50.2300">
    <property type="match status" value="1"/>
</dbReference>
<organism evidence="3 4">
    <name type="scientific">Demequina lutea</name>
    <dbReference type="NCBI Taxonomy" id="431489"/>
    <lineage>
        <taxon>Bacteria</taxon>
        <taxon>Bacillati</taxon>
        <taxon>Actinomycetota</taxon>
        <taxon>Actinomycetes</taxon>
        <taxon>Micrococcales</taxon>
        <taxon>Demequinaceae</taxon>
        <taxon>Demequina</taxon>
    </lineage>
</organism>
<gene>
    <name evidence="3" type="ORF">BKA03_001789</name>
</gene>